<reference evidence="1" key="1">
    <citation type="submission" date="2022-06" db="EMBL/GenBank/DDBJ databases">
        <title>Genomic Encyclopedia of Archaeal and Bacterial Type Strains, Phase II (KMG-II): from individual species to whole genera.</title>
        <authorList>
            <person name="Goeker M."/>
        </authorList>
    </citation>
    <scope>NUCLEOTIDE SEQUENCE</scope>
    <source>
        <strain evidence="1">DSM 43935</strain>
    </source>
</reference>
<evidence type="ECO:0000313" key="2">
    <source>
        <dbReference type="Proteomes" id="UP001206128"/>
    </source>
</evidence>
<dbReference type="NCBIfam" id="TIGR01509">
    <property type="entry name" value="HAD-SF-IA-v3"/>
    <property type="match status" value="1"/>
</dbReference>
<accession>A0AAE3GDB8</accession>
<dbReference type="InterPro" id="IPR006439">
    <property type="entry name" value="HAD-SF_hydro_IA"/>
</dbReference>
<dbReference type="Pfam" id="PF00702">
    <property type="entry name" value="Hydrolase"/>
    <property type="match status" value="1"/>
</dbReference>
<organism evidence="1 2">
    <name type="scientific">Goodfellowiella coeruleoviolacea</name>
    <dbReference type="NCBI Taxonomy" id="334858"/>
    <lineage>
        <taxon>Bacteria</taxon>
        <taxon>Bacillati</taxon>
        <taxon>Actinomycetota</taxon>
        <taxon>Actinomycetes</taxon>
        <taxon>Pseudonocardiales</taxon>
        <taxon>Pseudonocardiaceae</taxon>
        <taxon>Goodfellowiella</taxon>
    </lineage>
</organism>
<dbReference type="PRINTS" id="PR00413">
    <property type="entry name" value="HADHALOGNASE"/>
</dbReference>
<dbReference type="CDD" id="cd02603">
    <property type="entry name" value="HAD_sEH-N_like"/>
    <property type="match status" value="1"/>
</dbReference>
<dbReference type="PANTHER" id="PTHR43611:SF3">
    <property type="entry name" value="FLAVIN MONONUCLEOTIDE HYDROLASE 1, CHLOROPLATIC"/>
    <property type="match status" value="1"/>
</dbReference>
<comment type="caution">
    <text evidence="1">The sequence shown here is derived from an EMBL/GenBank/DDBJ whole genome shotgun (WGS) entry which is preliminary data.</text>
</comment>
<sequence>MSNSVRWIVFDYGEVISRATKALPELAALLAAGADQVAKPAESLGTADQLAKPAESVDTVDNTEAFAAAYWAERDSYDRGRPALDYWRAVGARLGVEVSESVAAALTDADVAGWLHTDPAALDLLADLEAAGVPLALLSNAPSEFGRAAEREPWARYFRHLVFSGDLGMAKPDARIWVELTDRLGVPPGECLFLDDRQVNVDGAIRAGLLAERWSSAVAIRARLVELGLLG</sequence>
<dbReference type="Gene3D" id="3.40.50.1000">
    <property type="entry name" value="HAD superfamily/HAD-like"/>
    <property type="match status" value="1"/>
</dbReference>
<dbReference type="RefSeq" id="WP_253771758.1">
    <property type="nucleotide sequence ID" value="NZ_JAMTCK010000006.1"/>
</dbReference>
<dbReference type="Proteomes" id="UP001206128">
    <property type="component" value="Unassembled WGS sequence"/>
</dbReference>
<keyword evidence="1" id="KW-0378">Hydrolase</keyword>
<dbReference type="AlphaFoldDB" id="A0AAE3GDB8"/>
<protein>
    <submittedName>
        <fullName evidence="1">Hydrolase of the HAD superfamily</fullName>
    </submittedName>
</protein>
<dbReference type="InterPro" id="IPR036412">
    <property type="entry name" value="HAD-like_sf"/>
</dbReference>
<dbReference type="GO" id="GO:0016787">
    <property type="term" value="F:hydrolase activity"/>
    <property type="evidence" value="ECO:0007669"/>
    <property type="project" value="UniProtKB-KW"/>
</dbReference>
<keyword evidence="2" id="KW-1185">Reference proteome</keyword>
<name>A0AAE3GDB8_9PSEU</name>
<proteinExistence type="predicted"/>
<dbReference type="InterPro" id="IPR023214">
    <property type="entry name" value="HAD_sf"/>
</dbReference>
<gene>
    <name evidence="1" type="ORF">LX83_003031</name>
</gene>
<dbReference type="SUPFAM" id="SSF56784">
    <property type="entry name" value="HAD-like"/>
    <property type="match status" value="1"/>
</dbReference>
<dbReference type="PANTHER" id="PTHR43611">
    <property type="entry name" value="ALPHA-D-GLUCOSE 1-PHOSPHATE PHOSPHATASE"/>
    <property type="match status" value="1"/>
</dbReference>
<dbReference type="EMBL" id="JAMTCK010000006">
    <property type="protein sequence ID" value="MCP2166172.1"/>
    <property type="molecule type" value="Genomic_DNA"/>
</dbReference>
<evidence type="ECO:0000313" key="1">
    <source>
        <dbReference type="EMBL" id="MCP2166172.1"/>
    </source>
</evidence>